<evidence type="ECO:0000256" key="1">
    <source>
        <dbReference type="SAM" id="MobiDB-lite"/>
    </source>
</evidence>
<name>S4PZ49_9NEOP</name>
<reference evidence="2" key="1">
    <citation type="journal article" date="2013" name="BMC Genomics">
        <title>Unscrambling butterfly oogenesis.</title>
        <authorList>
            <person name="Carter J.M."/>
            <person name="Baker S.C."/>
            <person name="Pink R."/>
            <person name="Carter D.R."/>
            <person name="Collins A."/>
            <person name="Tomlin J."/>
            <person name="Gibbs M."/>
            <person name="Breuker C.J."/>
        </authorList>
    </citation>
    <scope>NUCLEOTIDE SEQUENCE</scope>
    <source>
        <tissue evidence="2">Ovary</tissue>
    </source>
</reference>
<accession>S4PZ49</accession>
<proteinExistence type="predicted"/>
<organism evidence="2">
    <name type="scientific">Pararge aegeria</name>
    <name type="common">speckled wood butterfly</name>
    <dbReference type="NCBI Taxonomy" id="116150"/>
    <lineage>
        <taxon>Eukaryota</taxon>
        <taxon>Metazoa</taxon>
        <taxon>Ecdysozoa</taxon>
        <taxon>Arthropoda</taxon>
        <taxon>Hexapoda</taxon>
        <taxon>Insecta</taxon>
        <taxon>Pterygota</taxon>
        <taxon>Neoptera</taxon>
        <taxon>Endopterygota</taxon>
        <taxon>Lepidoptera</taxon>
        <taxon>Glossata</taxon>
        <taxon>Ditrysia</taxon>
        <taxon>Papilionoidea</taxon>
        <taxon>Nymphalidae</taxon>
        <taxon>Satyrinae</taxon>
        <taxon>Satyrini</taxon>
        <taxon>Parargina</taxon>
        <taxon>Pararge</taxon>
    </lineage>
</organism>
<feature type="compositionally biased region" description="Low complexity" evidence="1">
    <location>
        <begin position="87"/>
        <end position="98"/>
    </location>
</feature>
<reference evidence="2" key="2">
    <citation type="submission" date="2013-05" db="EMBL/GenBank/DDBJ databases">
        <authorList>
            <person name="Carter J.-M."/>
            <person name="Baker S.C."/>
            <person name="Pink R."/>
            <person name="Carter D.R.F."/>
            <person name="Collins A."/>
            <person name="Tomlin J."/>
            <person name="Gibbs M."/>
            <person name="Breuker C.J."/>
        </authorList>
    </citation>
    <scope>NUCLEOTIDE SEQUENCE</scope>
    <source>
        <tissue evidence="2">Ovary</tissue>
    </source>
</reference>
<protein>
    <submittedName>
        <fullName evidence="2">Uncharacterized protein</fullName>
    </submittedName>
</protein>
<feature type="non-terminal residue" evidence="2">
    <location>
        <position position="106"/>
    </location>
</feature>
<dbReference type="AlphaFoldDB" id="S4PZ49"/>
<dbReference type="EMBL" id="GAIX01002158">
    <property type="protein sequence ID" value="JAA90402.1"/>
    <property type="molecule type" value="Transcribed_RNA"/>
</dbReference>
<evidence type="ECO:0000313" key="2">
    <source>
        <dbReference type="EMBL" id="JAA90402.1"/>
    </source>
</evidence>
<feature type="region of interest" description="Disordered" evidence="1">
    <location>
        <begin position="87"/>
        <end position="106"/>
    </location>
</feature>
<sequence>MFLLSFEGRRSGFFSGVSPSIGGGVVDDRVCLGFSGVVLTGVAGSSPLSRSSARRTSASMSRDVRSNSCFLRLMISCSCWSLTSLGSSSLSSLLSYAPSPSPLAMD</sequence>